<name>A0AAE1GUA7_9NEOP</name>
<dbReference type="Proteomes" id="UP001219518">
    <property type="component" value="Unassembled WGS sequence"/>
</dbReference>
<dbReference type="InterPro" id="IPR053741">
    <property type="entry name" value="Ser_Fungal_Prot_Inhib_sf"/>
</dbReference>
<dbReference type="AlphaFoldDB" id="A0AAE1GUA7"/>
<reference evidence="2" key="1">
    <citation type="submission" date="2021-07" db="EMBL/GenBank/DDBJ databases">
        <authorList>
            <person name="Catto M.A."/>
            <person name="Jacobson A."/>
            <person name="Kennedy G."/>
            <person name="Labadie P."/>
            <person name="Hunt B.G."/>
            <person name="Srinivasan R."/>
        </authorList>
    </citation>
    <scope>NUCLEOTIDE SEQUENCE</scope>
    <source>
        <strain evidence="2">PL_HMW_Pooled</strain>
        <tissue evidence="2">Head</tissue>
    </source>
</reference>
<protein>
    <submittedName>
        <fullName evidence="2">Serine protease HTRA4</fullName>
    </submittedName>
</protein>
<dbReference type="InterPro" id="IPR021066">
    <property type="entry name" value="FPI1"/>
</dbReference>
<evidence type="ECO:0000256" key="1">
    <source>
        <dbReference type="SAM" id="SignalP"/>
    </source>
</evidence>
<keyword evidence="2" id="KW-0645">Protease</keyword>
<keyword evidence="1" id="KW-0732">Signal</keyword>
<dbReference type="Gene3D" id="2.10.80.20">
    <property type="match status" value="1"/>
</dbReference>
<feature type="non-terminal residue" evidence="2">
    <location>
        <position position="1"/>
    </location>
</feature>
<reference evidence="2" key="2">
    <citation type="journal article" date="2023" name="BMC Genomics">
        <title>Pest status, molecular evolution, and epigenetic factors derived from the genome assembly of Frankliniella fusca, a thysanopteran phytovirus vector.</title>
        <authorList>
            <person name="Catto M.A."/>
            <person name="Labadie P.E."/>
            <person name="Jacobson A.L."/>
            <person name="Kennedy G.G."/>
            <person name="Srinivasan R."/>
            <person name="Hunt B.G."/>
        </authorList>
    </citation>
    <scope>NUCLEOTIDE SEQUENCE</scope>
    <source>
        <strain evidence="2">PL_HMW_Pooled</strain>
    </source>
</reference>
<accession>A0AAE1GUA7</accession>
<comment type="caution">
    <text evidence="2">The sequence shown here is derived from an EMBL/GenBank/DDBJ whole genome shotgun (WGS) entry which is preliminary data.</text>
</comment>
<proteinExistence type="predicted"/>
<dbReference type="GO" id="GO:0008233">
    <property type="term" value="F:peptidase activity"/>
    <property type="evidence" value="ECO:0007669"/>
    <property type="project" value="UniProtKB-KW"/>
</dbReference>
<evidence type="ECO:0000313" key="3">
    <source>
        <dbReference type="Proteomes" id="UP001219518"/>
    </source>
</evidence>
<dbReference type="GO" id="GO:0006508">
    <property type="term" value="P:proteolysis"/>
    <property type="evidence" value="ECO:0007669"/>
    <property type="project" value="UniProtKB-KW"/>
</dbReference>
<evidence type="ECO:0000313" key="2">
    <source>
        <dbReference type="EMBL" id="KAK3909491.1"/>
    </source>
</evidence>
<feature type="chain" id="PRO_5042261914" evidence="1">
    <location>
        <begin position="23"/>
        <end position="72"/>
    </location>
</feature>
<keyword evidence="3" id="KW-1185">Reference proteome</keyword>
<sequence>MIRNCGLAVIAIVLSLAVGIFAIVCFPNICDRVHCKTDLTAENCTGVFKPEGGFCGCCPLCVTVIAEGGSCI</sequence>
<organism evidence="2 3">
    <name type="scientific">Frankliniella fusca</name>
    <dbReference type="NCBI Taxonomy" id="407009"/>
    <lineage>
        <taxon>Eukaryota</taxon>
        <taxon>Metazoa</taxon>
        <taxon>Ecdysozoa</taxon>
        <taxon>Arthropoda</taxon>
        <taxon>Hexapoda</taxon>
        <taxon>Insecta</taxon>
        <taxon>Pterygota</taxon>
        <taxon>Neoptera</taxon>
        <taxon>Paraneoptera</taxon>
        <taxon>Thysanoptera</taxon>
        <taxon>Terebrantia</taxon>
        <taxon>Thripoidea</taxon>
        <taxon>Thripidae</taxon>
        <taxon>Frankliniella</taxon>
    </lineage>
</organism>
<gene>
    <name evidence="2" type="ORF">KUF71_003923</name>
</gene>
<dbReference type="Pfam" id="PF12190">
    <property type="entry name" value="amfpi-1"/>
    <property type="match status" value="1"/>
</dbReference>
<keyword evidence="2" id="KW-0378">Hydrolase</keyword>
<dbReference type="GO" id="GO:0030414">
    <property type="term" value="F:peptidase inhibitor activity"/>
    <property type="evidence" value="ECO:0007669"/>
    <property type="project" value="InterPro"/>
</dbReference>
<dbReference type="EMBL" id="JAHWGI010000101">
    <property type="protein sequence ID" value="KAK3909491.1"/>
    <property type="molecule type" value="Genomic_DNA"/>
</dbReference>
<feature type="signal peptide" evidence="1">
    <location>
        <begin position="1"/>
        <end position="22"/>
    </location>
</feature>